<protein>
    <submittedName>
        <fullName evidence="2">Alpha/beta hydrolase</fullName>
    </submittedName>
</protein>
<dbReference type="InterPro" id="IPR029058">
    <property type="entry name" value="AB_hydrolase_fold"/>
</dbReference>
<organism evidence="2 3">
    <name type="scientific">Geodermatophilus arenarius</name>
    <dbReference type="NCBI Taxonomy" id="1137990"/>
    <lineage>
        <taxon>Bacteria</taxon>
        <taxon>Bacillati</taxon>
        <taxon>Actinomycetota</taxon>
        <taxon>Actinomycetes</taxon>
        <taxon>Geodermatophilales</taxon>
        <taxon>Geodermatophilaceae</taxon>
        <taxon>Geodermatophilus</taxon>
    </lineage>
</organism>
<keyword evidence="3" id="KW-1185">Reference proteome</keyword>
<sequence>MSAPGLAAVAGWDVALLDGAVWTLEAVTERLPRWRARTEAVARALEAAECWSGDAGLAAAGALGEVSAVVTAVTTALGASLDRLQDTAREARTAQDLAERALAEAAAHGVTLDEAGGVVLPTPAAPPPGATPEALAGHHDAIAEQAAAAERVAGLAADALRAAARAAACAADSAAPLGGIGGAGGVVPPDYAGLAAAVAADGVWIPSCLPVRGTSPEAVAAWWAGLSTRARELVTSVDPRLVGNLDGLPAWARDRANRLVLERALADPSGDTEETARAVAAELARAEAAGRPVQLWSLDLDDHLAAVVHGDLDTADDVAVYVPGVGNDVDDLGGLGADARAVADATRAAAPAASVATVAWLGYRPPGNVVFPTAWGEGRAATGGRALADDLAGLAAARAADPVRGGEPPQVTVVAHSYGTVVVDRAAEEPGRLAADAVVLLGSPGMDGPASDLEVAEVHEASPSLDLVTWPLDVHGANTGDDDFGATPLPADWDTWHTWYLDPGRPTLAGVGEVVAGVQEGD</sequence>
<evidence type="ECO:0000259" key="1">
    <source>
        <dbReference type="Pfam" id="PF06259"/>
    </source>
</evidence>
<dbReference type="EMBL" id="JBHSGR010000004">
    <property type="protein sequence ID" value="MFC4692788.1"/>
    <property type="molecule type" value="Genomic_DNA"/>
</dbReference>
<dbReference type="SUPFAM" id="SSF53474">
    <property type="entry name" value="alpha/beta-Hydrolases"/>
    <property type="match status" value="1"/>
</dbReference>
<dbReference type="RefSeq" id="WP_387987264.1">
    <property type="nucleotide sequence ID" value="NZ_JBHSGR010000004.1"/>
</dbReference>
<evidence type="ECO:0000313" key="2">
    <source>
        <dbReference type="EMBL" id="MFC4692788.1"/>
    </source>
</evidence>
<name>A0ABV9LGI9_9ACTN</name>
<dbReference type="GO" id="GO:0016787">
    <property type="term" value="F:hydrolase activity"/>
    <property type="evidence" value="ECO:0007669"/>
    <property type="project" value="UniProtKB-KW"/>
</dbReference>
<feature type="domain" description="DUF1023" evidence="1">
    <location>
        <begin position="303"/>
        <end position="455"/>
    </location>
</feature>
<dbReference type="Pfam" id="PF06259">
    <property type="entry name" value="Abhydrolase_8"/>
    <property type="match status" value="1"/>
</dbReference>
<dbReference type="InterPro" id="IPR010427">
    <property type="entry name" value="DUF1023"/>
</dbReference>
<proteinExistence type="predicted"/>
<reference evidence="3" key="1">
    <citation type="journal article" date="2019" name="Int. J. Syst. Evol. Microbiol.">
        <title>The Global Catalogue of Microorganisms (GCM) 10K type strain sequencing project: providing services to taxonomists for standard genome sequencing and annotation.</title>
        <authorList>
            <consortium name="The Broad Institute Genomics Platform"/>
            <consortium name="The Broad Institute Genome Sequencing Center for Infectious Disease"/>
            <person name="Wu L."/>
            <person name="Ma J."/>
        </authorList>
    </citation>
    <scope>NUCLEOTIDE SEQUENCE [LARGE SCALE GENOMIC DNA]</scope>
    <source>
        <strain evidence="3">CCUG 62763</strain>
    </source>
</reference>
<evidence type="ECO:0000313" key="3">
    <source>
        <dbReference type="Proteomes" id="UP001596025"/>
    </source>
</evidence>
<gene>
    <name evidence="2" type="ORF">ACFO3M_05240</name>
</gene>
<accession>A0ABV9LGI9</accession>
<comment type="caution">
    <text evidence="2">The sequence shown here is derived from an EMBL/GenBank/DDBJ whole genome shotgun (WGS) entry which is preliminary data.</text>
</comment>
<keyword evidence="2" id="KW-0378">Hydrolase</keyword>
<dbReference type="Proteomes" id="UP001596025">
    <property type="component" value="Unassembled WGS sequence"/>
</dbReference>